<name>A0A8S5MK57_9CAUD</name>
<accession>A0A8S5MK57</accession>
<organism evidence="1">
    <name type="scientific">Siphoviridae sp. ctHMI2</name>
    <dbReference type="NCBI Taxonomy" id="2826231"/>
    <lineage>
        <taxon>Viruses</taxon>
        <taxon>Duplodnaviria</taxon>
        <taxon>Heunggongvirae</taxon>
        <taxon>Uroviricota</taxon>
        <taxon>Caudoviricetes</taxon>
    </lineage>
</organism>
<protein>
    <submittedName>
        <fullName evidence="1">Uncharacterized protein</fullName>
    </submittedName>
</protein>
<dbReference type="EMBL" id="BK014919">
    <property type="protein sequence ID" value="DAD82439.1"/>
    <property type="molecule type" value="Genomic_DNA"/>
</dbReference>
<evidence type="ECO:0000313" key="1">
    <source>
        <dbReference type="EMBL" id="DAD82439.1"/>
    </source>
</evidence>
<sequence length="83" mass="9864">MYRITFDHIIKDCFQGLAGFSPAFSVLPIFSPAEGFFLFRWIKLYYGKESPLKRKFAKNNYLLNQKKKFLCVLLKIKRNFFGN</sequence>
<proteinExistence type="predicted"/>
<reference evidence="1" key="1">
    <citation type="journal article" date="2021" name="Proc. Natl. Acad. Sci. U.S.A.">
        <title>A Catalog of Tens of Thousands of Viruses from Human Metagenomes Reveals Hidden Associations with Chronic Diseases.</title>
        <authorList>
            <person name="Tisza M.J."/>
            <person name="Buck C.B."/>
        </authorList>
    </citation>
    <scope>NUCLEOTIDE SEQUENCE</scope>
    <source>
        <strain evidence="1">CtHMI2</strain>
    </source>
</reference>